<keyword evidence="4 5" id="KW-0269">Exonuclease</keyword>
<dbReference type="InterPro" id="IPR003753">
    <property type="entry name" value="Exonuc_VII_L"/>
</dbReference>
<dbReference type="Pfam" id="PF02601">
    <property type="entry name" value="Exonuc_VII_L"/>
    <property type="match status" value="1"/>
</dbReference>
<feature type="domain" description="OB-fold nucleic acid binding" evidence="9">
    <location>
        <begin position="25"/>
        <end position="118"/>
    </location>
</feature>
<dbReference type="NCBIfam" id="TIGR00237">
    <property type="entry name" value="xseA"/>
    <property type="match status" value="1"/>
</dbReference>
<proteinExistence type="inferred from homology"/>
<evidence type="ECO:0000256" key="2">
    <source>
        <dbReference type="ARBA" id="ARBA00022722"/>
    </source>
</evidence>
<evidence type="ECO:0000259" key="9">
    <source>
        <dbReference type="Pfam" id="PF13742"/>
    </source>
</evidence>
<reference evidence="10" key="1">
    <citation type="journal article" date="2022" name="Toxins">
        <title>Genomic Analysis of Sphingopyxis sp. USTB-05 for Biodegrading Cyanobacterial Hepatotoxins.</title>
        <authorList>
            <person name="Liu C."/>
            <person name="Xu Q."/>
            <person name="Zhao Z."/>
            <person name="Zhang H."/>
            <person name="Liu X."/>
            <person name="Yin C."/>
            <person name="Liu Y."/>
            <person name="Yan H."/>
        </authorList>
    </citation>
    <scope>NUCLEOTIDE SEQUENCE</scope>
    <source>
        <strain evidence="10">NBD5</strain>
    </source>
</reference>
<dbReference type="EMBL" id="CP084930">
    <property type="protein sequence ID" value="USI73328.1"/>
    <property type="molecule type" value="Genomic_DNA"/>
</dbReference>
<evidence type="ECO:0000256" key="7">
    <source>
        <dbReference type="SAM" id="MobiDB-lite"/>
    </source>
</evidence>
<dbReference type="Proteomes" id="UP001056937">
    <property type="component" value="Chromosome 1"/>
</dbReference>
<dbReference type="GO" id="GO:0008855">
    <property type="term" value="F:exodeoxyribonuclease VII activity"/>
    <property type="evidence" value="ECO:0007669"/>
    <property type="project" value="UniProtKB-EC"/>
</dbReference>
<evidence type="ECO:0000256" key="4">
    <source>
        <dbReference type="ARBA" id="ARBA00022839"/>
    </source>
</evidence>
<comment type="subunit">
    <text evidence="5">Heterooligomer composed of large and small subunits.</text>
</comment>
<dbReference type="EC" id="3.1.11.6" evidence="5"/>
<dbReference type="RefSeq" id="WP_252167139.1">
    <property type="nucleotide sequence ID" value="NZ_CP084930.1"/>
</dbReference>
<dbReference type="HAMAP" id="MF_00378">
    <property type="entry name" value="Exonuc_7_L"/>
    <property type="match status" value="1"/>
</dbReference>
<evidence type="ECO:0000256" key="1">
    <source>
        <dbReference type="ARBA" id="ARBA00022490"/>
    </source>
</evidence>
<gene>
    <name evidence="5 10" type="primary">xseA</name>
    <name evidence="10" type="ORF">LHA26_02270</name>
</gene>
<comment type="subcellular location">
    <subcellularLocation>
        <location evidence="5 6">Cytoplasm</location>
    </subcellularLocation>
</comment>
<dbReference type="InterPro" id="IPR025824">
    <property type="entry name" value="OB-fold_nuc-bd_dom"/>
</dbReference>
<keyword evidence="3 5" id="KW-0378">Hydrolase</keyword>
<sequence>MATPFDSVSGGLLADAAPGDNSPALSVSELSGALKRTVEDRFGHVRVRGEISGFKRHVSGHCYLTLKDDKACIDGVVWKGQAAGLRFRPEDGAEVIATGRLTTYPGRSKYQIVIERMELAGQGALMALLDKRRRQLAAEGLFDEARKRPLPFLPGVIGVITSPTGAVIRDILHRLADRFPSRVLVWPVPVQGEGAAERVAAAIAGFDALAPGGAVPRPDLLIVARGGGSIEDLWAFNEEVVVRAVAACRIPLISAVGHETDTSLCDFAADRRAPTPTAAAEMAVPVRGELLALVGTLGQRATGCTRRGADRAGERFQAVARRLPRADALLAPQRQRFDDAADRLPRALARLLAEARGDLAHAAGALRPGLLTTRLARERVRLDGAGRDLVRAAGQPLDRARRRLDQARLRPPLVQAMLAREAMRLTRLGRDLDRAAARPLDQARRRLGEARLRPALVAVPLARQQARLEALWRIAESLNPDRVLARGYARVEQGGKLVSSASAARAAAALELVFADGRVTVRPEAGASPPAPAPEPAAAPRRAKGDASLQPRLL</sequence>
<dbReference type="CDD" id="cd04489">
    <property type="entry name" value="ExoVII_LU_OBF"/>
    <property type="match status" value="1"/>
</dbReference>
<evidence type="ECO:0000313" key="10">
    <source>
        <dbReference type="EMBL" id="USI73328.1"/>
    </source>
</evidence>
<feature type="region of interest" description="Disordered" evidence="7">
    <location>
        <begin position="522"/>
        <end position="554"/>
    </location>
</feature>
<protein>
    <recommendedName>
        <fullName evidence="5">Exodeoxyribonuclease 7 large subunit</fullName>
        <ecNumber evidence="5">3.1.11.6</ecNumber>
    </recommendedName>
    <alternativeName>
        <fullName evidence="5">Exodeoxyribonuclease VII large subunit</fullName>
        <shortName evidence="5">Exonuclease VII large subunit</shortName>
    </alternativeName>
</protein>
<keyword evidence="11" id="KW-1185">Reference proteome</keyword>
<dbReference type="Pfam" id="PF13742">
    <property type="entry name" value="tRNA_anti_2"/>
    <property type="match status" value="1"/>
</dbReference>
<name>A0ABY4X8U7_9SPHN</name>
<keyword evidence="1 5" id="KW-0963">Cytoplasm</keyword>
<dbReference type="PANTHER" id="PTHR30008:SF0">
    <property type="entry name" value="EXODEOXYRIBONUCLEASE 7 LARGE SUBUNIT"/>
    <property type="match status" value="1"/>
</dbReference>
<accession>A0ABY4X8U7</accession>
<evidence type="ECO:0000256" key="5">
    <source>
        <dbReference type="HAMAP-Rule" id="MF_00378"/>
    </source>
</evidence>
<organism evidence="10 11">
    <name type="scientific">Sphingomonas morindae</name>
    <dbReference type="NCBI Taxonomy" id="1541170"/>
    <lineage>
        <taxon>Bacteria</taxon>
        <taxon>Pseudomonadati</taxon>
        <taxon>Pseudomonadota</taxon>
        <taxon>Alphaproteobacteria</taxon>
        <taxon>Sphingomonadales</taxon>
        <taxon>Sphingomonadaceae</taxon>
        <taxon>Sphingomonas</taxon>
    </lineage>
</organism>
<feature type="domain" description="Exonuclease VII large subunit C-terminal" evidence="8">
    <location>
        <begin position="141"/>
        <end position="408"/>
    </location>
</feature>
<evidence type="ECO:0000256" key="6">
    <source>
        <dbReference type="RuleBase" id="RU004355"/>
    </source>
</evidence>
<evidence type="ECO:0000259" key="8">
    <source>
        <dbReference type="Pfam" id="PF02601"/>
    </source>
</evidence>
<evidence type="ECO:0000313" key="11">
    <source>
        <dbReference type="Proteomes" id="UP001056937"/>
    </source>
</evidence>
<keyword evidence="2 5" id="KW-0540">Nuclease</keyword>
<comment type="similarity">
    <text evidence="5 6">Belongs to the XseA family.</text>
</comment>
<comment type="function">
    <text evidence="5">Bidirectionally degrades single-stranded DNA into large acid-insoluble oligonucleotides, which are then degraded further into small acid-soluble oligonucleotides.</text>
</comment>
<dbReference type="InterPro" id="IPR020579">
    <property type="entry name" value="Exonuc_VII_lsu_C"/>
</dbReference>
<comment type="catalytic activity">
    <reaction evidence="5 6">
        <text>Exonucleolytic cleavage in either 5'- to 3'- or 3'- to 5'-direction to yield nucleoside 5'-phosphates.</text>
        <dbReference type="EC" id="3.1.11.6"/>
    </reaction>
</comment>
<dbReference type="PANTHER" id="PTHR30008">
    <property type="entry name" value="EXODEOXYRIBONUCLEASE 7 LARGE SUBUNIT"/>
    <property type="match status" value="1"/>
</dbReference>
<evidence type="ECO:0000256" key="3">
    <source>
        <dbReference type="ARBA" id="ARBA00022801"/>
    </source>
</evidence>